<dbReference type="SUPFAM" id="SSF51366">
    <property type="entry name" value="Ribulose-phoshate binding barrel"/>
    <property type="match status" value="1"/>
</dbReference>
<evidence type="ECO:0000256" key="7">
    <source>
        <dbReference type="ARBA" id="ARBA00023141"/>
    </source>
</evidence>
<keyword evidence="4" id="KW-0028">Amino-acid biosynthesis</keyword>
<comment type="catalytic activity">
    <reaction evidence="1">
        <text>1-(2-carboxyphenylamino)-1-deoxy-D-ribulose 5-phosphate + H(+) = (1S,2R)-1-C-(indol-3-yl)glycerol 3-phosphate + CO2 + H2O</text>
        <dbReference type="Rhea" id="RHEA:23476"/>
        <dbReference type="ChEBI" id="CHEBI:15377"/>
        <dbReference type="ChEBI" id="CHEBI:15378"/>
        <dbReference type="ChEBI" id="CHEBI:16526"/>
        <dbReference type="ChEBI" id="CHEBI:58613"/>
        <dbReference type="ChEBI" id="CHEBI:58866"/>
        <dbReference type="EC" id="4.1.1.48"/>
    </reaction>
</comment>
<dbReference type="GO" id="GO:0004425">
    <property type="term" value="F:indole-3-glycerol-phosphate synthase activity"/>
    <property type="evidence" value="ECO:0007669"/>
    <property type="project" value="UniProtKB-EC"/>
</dbReference>
<dbReference type="Proteomes" id="UP000623269">
    <property type="component" value="Unassembled WGS sequence"/>
</dbReference>
<dbReference type="EMBL" id="JAEAGR010000014">
    <property type="protein sequence ID" value="MBH1941750.1"/>
    <property type="molecule type" value="Genomic_DNA"/>
</dbReference>
<organism evidence="10 11">
    <name type="scientific">Mobilitalea sibirica</name>
    <dbReference type="NCBI Taxonomy" id="1462919"/>
    <lineage>
        <taxon>Bacteria</taxon>
        <taxon>Bacillati</taxon>
        <taxon>Bacillota</taxon>
        <taxon>Clostridia</taxon>
        <taxon>Lachnospirales</taxon>
        <taxon>Lachnospiraceae</taxon>
        <taxon>Mobilitalea</taxon>
    </lineage>
</organism>
<dbReference type="PANTHER" id="PTHR22854:SF2">
    <property type="entry name" value="INDOLE-3-GLYCEROL-PHOSPHATE SYNTHASE"/>
    <property type="match status" value="1"/>
</dbReference>
<proteinExistence type="predicted"/>
<comment type="pathway">
    <text evidence="2">Amino-acid biosynthesis; L-tryptophan biosynthesis; L-tryptophan from chorismate: step 4/5.</text>
</comment>
<evidence type="ECO:0000256" key="2">
    <source>
        <dbReference type="ARBA" id="ARBA00004696"/>
    </source>
</evidence>
<evidence type="ECO:0000259" key="9">
    <source>
        <dbReference type="Pfam" id="PF00218"/>
    </source>
</evidence>
<accession>A0A8J7HBC1</accession>
<dbReference type="InterPro" id="IPR045186">
    <property type="entry name" value="Indole-3-glycerol_P_synth"/>
</dbReference>
<evidence type="ECO:0000256" key="5">
    <source>
        <dbReference type="ARBA" id="ARBA00022793"/>
    </source>
</evidence>
<dbReference type="PANTHER" id="PTHR22854">
    <property type="entry name" value="TRYPTOPHAN BIOSYNTHESIS PROTEIN"/>
    <property type="match status" value="1"/>
</dbReference>
<keyword evidence="8" id="KW-0456">Lyase</keyword>
<evidence type="ECO:0000313" key="10">
    <source>
        <dbReference type="EMBL" id="MBH1941750.1"/>
    </source>
</evidence>
<dbReference type="RefSeq" id="WP_197661999.1">
    <property type="nucleotide sequence ID" value="NZ_JAEAGR010000014.1"/>
</dbReference>
<evidence type="ECO:0000256" key="1">
    <source>
        <dbReference type="ARBA" id="ARBA00001633"/>
    </source>
</evidence>
<dbReference type="GO" id="GO:0000162">
    <property type="term" value="P:L-tryptophan biosynthetic process"/>
    <property type="evidence" value="ECO:0007669"/>
    <property type="project" value="UniProtKB-UniPathway"/>
</dbReference>
<dbReference type="Pfam" id="PF00218">
    <property type="entry name" value="IGPS"/>
    <property type="match status" value="1"/>
</dbReference>
<keyword evidence="6" id="KW-0822">Tryptophan biosynthesis</keyword>
<sequence>MKEDNNSKFKKAEINKKSMYSNILEGIPLSGACTKALWKRYQEGIIPVIPDIKRKSPKEGELLGVRDPINYAKALVDAGAPIISVVTEKEHYGGSLEMLSMIAEAVSVPVLRKDFINTREQLVDSLRSGAGSVLLMASIMETEQLLKLITQAYDLGMEPLVEIHTKKQLDALKACPLTFLGINNRNILEWEIDDGNVETTKRIAGNIKSKGFVLSESSISNTEEVLTAVKAGAHGVLVGTAILKAADPVEMFHKLSIQRQKT</sequence>
<dbReference type="InterPro" id="IPR013785">
    <property type="entry name" value="Aldolase_TIM"/>
</dbReference>
<comment type="caution">
    <text evidence="10">The sequence shown here is derived from an EMBL/GenBank/DDBJ whole genome shotgun (WGS) entry which is preliminary data.</text>
</comment>
<protein>
    <recommendedName>
        <fullName evidence="3">indole-3-glycerol-phosphate synthase</fullName>
        <ecNumber evidence="3">4.1.1.48</ecNumber>
    </recommendedName>
</protein>
<keyword evidence="5" id="KW-0210">Decarboxylase</keyword>
<evidence type="ECO:0000256" key="4">
    <source>
        <dbReference type="ARBA" id="ARBA00022605"/>
    </source>
</evidence>
<dbReference type="InterPro" id="IPR013798">
    <property type="entry name" value="Indole-3-glycerol_P_synth_dom"/>
</dbReference>
<evidence type="ECO:0000256" key="6">
    <source>
        <dbReference type="ARBA" id="ARBA00022822"/>
    </source>
</evidence>
<dbReference type="UniPathway" id="UPA00035">
    <property type="reaction ID" value="UER00043"/>
</dbReference>
<dbReference type="EC" id="4.1.1.48" evidence="3"/>
<evidence type="ECO:0000256" key="8">
    <source>
        <dbReference type="ARBA" id="ARBA00023239"/>
    </source>
</evidence>
<reference evidence="10" key="1">
    <citation type="submission" date="2020-12" db="EMBL/GenBank/DDBJ databases">
        <title>M. sibirica DSM 26468T genome.</title>
        <authorList>
            <person name="Thieme N."/>
            <person name="Rettenmaier R."/>
            <person name="Zverlov V."/>
            <person name="Liebl W."/>
        </authorList>
    </citation>
    <scope>NUCLEOTIDE SEQUENCE</scope>
    <source>
        <strain evidence="10">DSM 26468</strain>
    </source>
</reference>
<feature type="domain" description="Indole-3-glycerol phosphate synthase" evidence="9">
    <location>
        <begin position="43"/>
        <end position="254"/>
    </location>
</feature>
<name>A0A8J7HBC1_9FIRM</name>
<dbReference type="CDD" id="cd00331">
    <property type="entry name" value="IGPS"/>
    <property type="match status" value="1"/>
</dbReference>
<evidence type="ECO:0000256" key="3">
    <source>
        <dbReference type="ARBA" id="ARBA00012362"/>
    </source>
</evidence>
<dbReference type="Gene3D" id="3.20.20.70">
    <property type="entry name" value="Aldolase class I"/>
    <property type="match status" value="1"/>
</dbReference>
<keyword evidence="11" id="KW-1185">Reference proteome</keyword>
<gene>
    <name evidence="10" type="ORF">I5677_12680</name>
</gene>
<dbReference type="InterPro" id="IPR011060">
    <property type="entry name" value="RibuloseP-bd_barrel"/>
</dbReference>
<keyword evidence="7" id="KW-0057">Aromatic amino acid biosynthesis</keyword>
<evidence type="ECO:0000313" key="11">
    <source>
        <dbReference type="Proteomes" id="UP000623269"/>
    </source>
</evidence>
<dbReference type="GO" id="GO:0004640">
    <property type="term" value="F:phosphoribosylanthranilate isomerase activity"/>
    <property type="evidence" value="ECO:0007669"/>
    <property type="project" value="TreeGrafter"/>
</dbReference>
<dbReference type="AlphaFoldDB" id="A0A8J7HBC1"/>